<gene>
    <name evidence="1" type="ORF">EX30DRAFT_337530</name>
</gene>
<dbReference type="AlphaFoldDB" id="A0A4S2N742"/>
<evidence type="ECO:0000313" key="2">
    <source>
        <dbReference type="Proteomes" id="UP000298138"/>
    </source>
</evidence>
<evidence type="ECO:0000313" key="1">
    <source>
        <dbReference type="EMBL" id="TGZ85121.1"/>
    </source>
</evidence>
<sequence length="71" mass="7011">MYGFGVPIVAAAVGAEEQDEVGWVCGDGVGGGGGCEGAGWEGEGGGRGFDEGCLSFGVLDYGDADDAYLND</sequence>
<reference evidence="1 2" key="1">
    <citation type="submission" date="2019-04" db="EMBL/GenBank/DDBJ databases">
        <title>Comparative genomics and transcriptomics to analyze fruiting body development in filamentous ascomycetes.</title>
        <authorList>
            <consortium name="DOE Joint Genome Institute"/>
            <person name="Lutkenhaus R."/>
            <person name="Traeger S."/>
            <person name="Breuer J."/>
            <person name="Kuo A."/>
            <person name="Lipzen A."/>
            <person name="Pangilinan J."/>
            <person name="Dilworth D."/>
            <person name="Sandor L."/>
            <person name="Poggeler S."/>
            <person name="Barry K."/>
            <person name="Grigoriev I.V."/>
            <person name="Nowrousian M."/>
        </authorList>
    </citation>
    <scope>NUCLEOTIDE SEQUENCE [LARGE SCALE GENOMIC DNA]</scope>
    <source>
        <strain evidence="1 2">CBS 389.68</strain>
    </source>
</reference>
<name>A0A4S2N742_9PEZI</name>
<protein>
    <submittedName>
        <fullName evidence="1">Uncharacterized protein</fullName>
    </submittedName>
</protein>
<dbReference type="EMBL" id="ML220112">
    <property type="protein sequence ID" value="TGZ85121.1"/>
    <property type="molecule type" value="Genomic_DNA"/>
</dbReference>
<proteinExistence type="predicted"/>
<organism evidence="1 2">
    <name type="scientific">Ascodesmis nigricans</name>
    <dbReference type="NCBI Taxonomy" id="341454"/>
    <lineage>
        <taxon>Eukaryota</taxon>
        <taxon>Fungi</taxon>
        <taxon>Dikarya</taxon>
        <taxon>Ascomycota</taxon>
        <taxon>Pezizomycotina</taxon>
        <taxon>Pezizomycetes</taxon>
        <taxon>Pezizales</taxon>
        <taxon>Ascodesmidaceae</taxon>
        <taxon>Ascodesmis</taxon>
    </lineage>
</organism>
<keyword evidence="2" id="KW-1185">Reference proteome</keyword>
<dbReference type="InParanoid" id="A0A4S2N742"/>
<accession>A0A4S2N742</accession>
<dbReference type="Proteomes" id="UP000298138">
    <property type="component" value="Unassembled WGS sequence"/>
</dbReference>